<keyword evidence="1" id="KW-0472">Membrane</keyword>
<feature type="transmembrane region" description="Helical" evidence="1">
    <location>
        <begin position="160"/>
        <end position="181"/>
    </location>
</feature>
<evidence type="ECO:0000313" key="2">
    <source>
        <dbReference type="EMBL" id="REB71305.1"/>
    </source>
</evidence>
<evidence type="ECO:0000256" key="1">
    <source>
        <dbReference type="SAM" id="Phobius"/>
    </source>
</evidence>
<gene>
    <name evidence="2" type="ORF">CP880_03775</name>
</gene>
<dbReference type="EMBL" id="PCZS01000001">
    <property type="protein sequence ID" value="REB71305.1"/>
    <property type="molecule type" value="Genomic_DNA"/>
</dbReference>
<reference evidence="2 3" key="1">
    <citation type="submission" date="2017-09" db="EMBL/GenBank/DDBJ databases">
        <authorList>
            <person name="Bumgarner R.E."/>
        </authorList>
    </citation>
    <scope>NUCLEOTIDE SEQUENCE [LARGE SCALE GENOMIC DNA]</scope>
    <source>
        <strain evidence="2 3">T34998</strain>
    </source>
</reference>
<proteinExistence type="predicted"/>
<evidence type="ECO:0000313" key="3">
    <source>
        <dbReference type="Proteomes" id="UP000256324"/>
    </source>
</evidence>
<keyword evidence="3" id="KW-1185">Reference proteome</keyword>
<keyword evidence="1" id="KW-1133">Transmembrane helix</keyword>
<feature type="transmembrane region" description="Helical" evidence="1">
    <location>
        <begin position="46"/>
        <end position="68"/>
    </location>
</feature>
<organism evidence="2 3">
    <name type="scientific">Cutibacterium namnetense</name>
    <dbReference type="NCBI Taxonomy" id="1574624"/>
    <lineage>
        <taxon>Bacteria</taxon>
        <taxon>Bacillati</taxon>
        <taxon>Actinomycetota</taxon>
        <taxon>Actinomycetes</taxon>
        <taxon>Propionibacteriales</taxon>
        <taxon>Propionibacteriaceae</taxon>
        <taxon>Cutibacterium</taxon>
    </lineage>
</organism>
<accession>A0ABX9IDW1</accession>
<keyword evidence="1" id="KW-0812">Transmembrane</keyword>
<protein>
    <submittedName>
        <fullName evidence="2">Uncharacterized protein</fullName>
    </submittedName>
</protein>
<comment type="caution">
    <text evidence="2">The sequence shown here is derived from an EMBL/GenBank/DDBJ whole genome shotgun (WGS) entry which is preliminary data.</text>
</comment>
<feature type="transmembrane region" description="Helical" evidence="1">
    <location>
        <begin position="88"/>
        <end position="109"/>
    </location>
</feature>
<name>A0ABX9IDW1_9ACTN</name>
<dbReference type="Proteomes" id="UP000256324">
    <property type="component" value="Unassembled WGS sequence"/>
</dbReference>
<feature type="transmembrane region" description="Helical" evidence="1">
    <location>
        <begin position="129"/>
        <end position="148"/>
    </location>
</feature>
<feature type="transmembrane region" description="Helical" evidence="1">
    <location>
        <begin position="20"/>
        <end position="40"/>
    </location>
</feature>
<sequence>MNETKPVEGTHGCRAPVNGLVIGAIVGAVLALVFLLPYFGSGADGRIYLVAPGIVIIYAVVGWLIGLWGRKICACENPRIREKKARGIGAVTATLVGLITTGAYDLYWFVRPMVNNPFLDLFFDVKYVISRLVSLIIFPCVGWIPGAFGSSLDHEKVPFIPKMSAATVAALFPSLVVWRAFSTFIPTLFHF</sequence>